<keyword evidence="3" id="KW-0413">Isomerase</keyword>
<evidence type="ECO:0000256" key="1">
    <source>
        <dbReference type="SAM" id="MobiDB-lite"/>
    </source>
</evidence>
<evidence type="ECO:0000259" key="2">
    <source>
        <dbReference type="Pfam" id="PF01261"/>
    </source>
</evidence>
<keyword evidence="4" id="KW-1185">Reference proteome</keyword>
<proteinExistence type="predicted"/>
<dbReference type="InterPro" id="IPR036237">
    <property type="entry name" value="Xyl_isomerase-like_sf"/>
</dbReference>
<feature type="compositionally biased region" description="Low complexity" evidence="1">
    <location>
        <begin position="71"/>
        <end position="83"/>
    </location>
</feature>
<gene>
    <name evidence="3" type="ORF">FB465_3058</name>
</gene>
<dbReference type="SUPFAM" id="SSF51658">
    <property type="entry name" value="Xylose isomerase-like"/>
    <property type="match status" value="1"/>
</dbReference>
<protein>
    <submittedName>
        <fullName evidence="3">Sugar phosphate isomerase/epimerase</fullName>
    </submittedName>
</protein>
<dbReference type="AlphaFoldDB" id="A0A561EQW8"/>
<dbReference type="Pfam" id="PF01261">
    <property type="entry name" value="AP_endonuc_2"/>
    <property type="match status" value="1"/>
</dbReference>
<evidence type="ECO:0000313" key="3">
    <source>
        <dbReference type="EMBL" id="TWE18011.1"/>
    </source>
</evidence>
<organism evidence="3 4">
    <name type="scientific">Kitasatospora atroaurantiaca</name>
    <dbReference type="NCBI Taxonomy" id="285545"/>
    <lineage>
        <taxon>Bacteria</taxon>
        <taxon>Bacillati</taxon>
        <taxon>Actinomycetota</taxon>
        <taxon>Actinomycetes</taxon>
        <taxon>Kitasatosporales</taxon>
        <taxon>Streptomycetaceae</taxon>
        <taxon>Kitasatospora</taxon>
    </lineage>
</organism>
<dbReference type="Proteomes" id="UP000318416">
    <property type="component" value="Unassembled WGS sequence"/>
</dbReference>
<accession>A0A561EQW8</accession>
<feature type="compositionally biased region" description="Basic and acidic residues" evidence="1">
    <location>
        <begin position="57"/>
        <end position="68"/>
    </location>
</feature>
<comment type="caution">
    <text evidence="3">The sequence shown here is derived from an EMBL/GenBank/DDBJ whole genome shotgun (WGS) entry which is preliminary data.</text>
</comment>
<dbReference type="GO" id="GO:0016853">
    <property type="term" value="F:isomerase activity"/>
    <property type="evidence" value="ECO:0007669"/>
    <property type="project" value="UniProtKB-KW"/>
</dbReference>
<name>A0A561EQW8_9ACTN</name>
<sequence length="402" mass="43812">MADPADEDATQAGRAAGTGAGQSRPAKPRRARASAAAKQATEKKQTTGEKQGTGEKQVTERTGDRQSLGERAAGAASRTARTVKSAKAVKTAKVAQAVQAVKATKQARATKRSGSGKSAPLLRTTDRLVLPPHPELHVPDTKVVLSTASVYPETTATAFELAAKLGYDGVEVMVWNDPISQDIEALRRLSDAHRVPILAVHAPCLLITQRVWTTDPWTKLVRARAAAEKLGADTVVVHPPFRWQRQYAREFVEGIGRMAGETDVRFAVENMYPWRYRDREVLAYAPGWDVTDEEYRHFTIDLSHVATSRIDAFGMADRMGDRLAHIHLADGTGSGKDEHLIPGRGNQPCAELLERLARTGFAGHVVLEVNTRRATSSAEREADLAEALAFTRLHLATPSRVR</sequence>
<feature type="region of interest" description="Disordered" evidence="1">
    <location>
        <begin position="1"/>
        <end position="83"/>
    </location>
</feature>
<evidence type="ECO:0000313" key="4">
    <source>
        <dbReference type="Proteomes" id="UP000318416"/>
    </source>
</evidence>
<dbReference type="PANTHER" id="PTHR12110">
    <property type="entry name" value="HYDROXYPYRUVATE ISOMERASE"/>
    <property type="match status" value="1"/>
</dbReference>
<dbReference type="InterPro" id="IPR050312">
    <property type="entry name" value="IolE/XylAMocC-like"/>
</dbReference>
<dbReference type="EMBL" id="VIVR01000001">
    <property type="protein sequence ID" value="TWE18011.1"/>
    <property type="molecule type" value="Genomic_DNA"/>
</dbReference>
<reference evidence="3 4" key="1">
    <citation type="submission" date="2019-06" db="EMBL/GenBank/DDBJ databases">
        <title>Sequencing the genomes of 1000 actinobacteria strains.</title>
        <authorList>
            <person name="Klenk H.-P."/>
        </authorList>
    </citation>
    <scope>NUCLEOTIDE SEQUENCE [LARGE SCALE GENOMIC DNA]</scope>
    <source>
        <strain evidence="3 4">DSM 41649</strain>
    </source>
</reference>
<feature type="domain" description="Xylose isomerase-like TIM barrel" evidence="2">
    <location>
        <begin position="159"/>
        <end position="392"/>
    </location>
</feature>
<dbReference type="Gene3D" id="3.20.20.150">
    <property type="entry name" value="Divalent-metal-dependent TIM barrel enzymes"/>
    <property type="match status" value="1"/>
</dbReference>
<dbReference type="PANTHER" id="PTHR12110:SF47">
    <property type="match status" value="1"/>
</dbReference>
<feature type="compositionally biased region" description="Low complexity" evidence="1">
    <location>
        <begin position="10"/>
        <end position="25"/>
    </location>
</feature>
<dbReference type="InterPro" id="IPR013022">
    <property type="entry name" value="Xyl_isomerase-like_TIM-brl"/>
</dbReference>